<keyword evidence="1" id="KW-1133">Transmembrane helix</keyword>
<keyword evidence="3" id="KW-1185">Reference proteome</keyword>
<dbReference type="AlphaFoldDB" id="A0A9P8WD62"/>
<evidence type="ECO:0000256" key="1">
    <source>
        <dbReference type="SAM" id="Phobius"/>
    </source>
</evidence>
<dbReference type="OrthoDB" id="408152at2759"/>
<dbReference type="GO" id="GO:0016787">
    <property type="term" value="F:hydrolase activity"/>
    <property type="evidence" value="ECO:0007669"/>
    <property type="project" value="UniProtKB-KW"/>
</dbReference>
<keyword evidence="2" id="KW-0378">Hydrolase</keyword>
<reference evidence="2 3" key="1">
    <citation type="journal article" date="2021" name="Nat. Commun.">
        <title>Genetic determinants of endophytism in the Arabidopsis root mycobiome.</title>
        <authorList>
            <person name="Mesny F."/>
            <person name="Miyauchi S."/>
            <person name="Thiergart T."/>
            <person name="Pickel B."/>
            <person name="Atanasova L."/>
            <person name="Karlsson M."/>
            <person name="Huettel B."/>
            <person name="Barry K.W."/>
            <person name="Haridas S."/>
            <person name="Chen C."/>
            <person name="Bauer D."/>
            <person name="Andreopoulos W."/>
            <person name="Pangilinan J."/>
            <person name="LaButti K."/>
            <person name="Riley R."/>
            <person name="Lipzen A."/>
            <person name="Clum A."/>
            <person name="Drula E."/>
            <person name="Henrissat B."/>
            <person name="Kohler A."/>
            <person name="Grigoriev I.V."/>
            <person name="Martin F.M."/>
            <person name="Hacquard S."/>
        </authorList>
    </citation>
    <scope>NUCLEOTIDE SEQUENCE [LARGE SCALE GENOMIC DNA]</scope>
    <source>
        <strain evidence="2 3">MPI-CAGE-CH-0241</strain>
    </source>
</reference>
<keyword evidence="1" id="KW-0472">Membrane</keyword>
<evidence type="ECO:0000313" key="2">
    <source>
        <dbReference type="EMBL" id="KAH6894578.1"/>
    </source>
</evidence>
<proteinExistence type="predicted"/>
<dbReference type="Proteomes" id="UP000777438">
    <property type="component" value="Unassembled WGS sequence"/>
</dbReference>
<feature type="transmembrane region" description="Helical" evidence="1">
    <location>
        <begin position="263"/>
        <end position="280"/>
    </location>
</feature>
<dbReference type="InterPro" id="IPR027417">
    <property type="entry name" value="P-loop_NTPase"/>
</dbReference>
<gene>
    <name evidence="2" type="ORF">B0T10DRAFT_399308</name>
</gene>
<comment type="caution">
    <text evidence="2">The sequence shown here is derived from an EMBL/GenBank/DDBJ whole genome shotgun (WGS) entry which is preliminary data.</text>
</comment>
<protein>
    <submittedName>
        <fullName evidence="2">P-loop containing nucleoside triphosphate hydrolase protein</fullName>
    </submittedName>
</protein>
<dbReference type="Gene3D" id="3.40.50.300">
    <property type="entry name" value="P-loop containing nucleotide triphosphate hydrolases"/>
    <property type="match status" value="1"/>
</dbReference>
<keyword evidence="1" id="KW-0812">Transmembrane</keyword>
<dbReference type="SUPFAM" id="SSF52540">
    <property type="entry name" value="P-loop containing nucleoside triphosphate hydrolases"/>
    <property type="match status" value="1"/>
</dbReference>
<dbReference type="PANTHER" id="PTHR36978">
    <property type="entry name" value="P-LOOP CONTAINING NUCLEOTIDE TRIPHOSPHATE HYDROLASE"/>
    <property type="match status" value="1"/>
</dbReference>
<name>A0A9P8WD62_9HYPO</name>
<evidence type="ECO:0000313" key="3">
    <source>
        <dbReference type="Proteomes" id="UP000777438"/>
    </source>
</evidence>
<dbReference type="Pfam" id="PF17784">
    <property type="entry name" value="Sulfotransfer_4"/>
    <property type="match status" value="1"/>
</dbReference>
<dbReference type="EMBL" id="JAGPYM010000005">
    <property type="protein sequence ID" value="KAH6894578.1"/>
    <property type="molecule type" value="Genomic_DNA"/>
</dbReference>
<dbReference type="InterPro" id="IPR040632">
    <property type="entry name" value="Sulfotransfer_4"/>
</dbReference>
<accession>A0A9P8WD62</accession>
<organism evidence="2 3">
    <name type="scientific">Thelonectria olida</name>
    <dbReference type="NCBI Taxonomy" id="1576542"/>
    <lineage>
        <taxon>Eukaryota</taxon>
        <taxon>Fungi</taxon>
        <taxon>Dikarya</taxon>
        <taxon>Ascomycota</taxon>
        <taxon>Pezizomycotina</taxon>
        <taxon>Sordariomycetes</taxon>
        <taxon>Hypocreomycetidae</taxon>
        <taxon>Hypocreales</taxon>
        <taxon>Nectriaceae</taxon>
        <taxon>Thelonectria</taxon>
    </lineage>
</organism>
<dbReference type="PANTHER" id="PTHR36978:SF4">
    <property type="entry name" value="P-LOOP CONTAINING NUCLEOSIDE TRIPHOSPHATE HYDROLASE PROTEIN"/>
    <property type="match status" value="1"/>
</dbReference>
<sequence>MQTLEEKHPELFQPDLNIDRRQCKRTVPMQVLALGMSRTGTSSMQRALMILGYNDVYHGFAMFGNPCEVEYWQEGLEAKYDPQPGQKPFGREQFDQLLGHCGAICDYPANVFGPELVQAYPDSKVVLVERDVESWYRSFNDSIIKTFYNPVWRMLAAVGARYVVEVNSLTTVWAKHVFHATSKEEFQGNARETYREHYRIVRATTPPERLLEFSLKDGWEPLCKFLGKPVPDIPFPHINDTESFHEKLMIIMRKAAKVFARRMSYVATPGLVAAAAYFFMKDGSARELVSSSLSSSGLVGLRAFSGLSN</sequence>